<keyword evidence="3 5" id="KW-0067">ATP-binding</keyword>
<dbReference type="SUPFAM" id="SSF52540">
    <property type="entry name" value="P-loop containing nucleoside triphosphate hydrolases"/>
    <property type="match status" value="1"/>
</dbReference>
<dbReference type="EMBL" id="VDCQ01000015">
    <property type="protein sequence ID" value="TNJ65899.1"/>
    <property type="molecule type" value="Genomic_DNA"/>
</dbReference>
<dbReference type="PANTHER" id="PTHR42939:SF3">
    <property type="entry name" value="ABC TRANSPORTER ATP-BINDING COMPONENT"/>
    <property type="match status" value="1"/>
</dbReference>
<dbReference type="Proteomes" id="UP000307943">
    <property type="component" value="Unassembled WGS sequence"/>
</dbReference>
<dbReference type="PANTHER" id="PTHR42939">
    <property type="entry name" value="ABC TRANSPORTER ATP-BINDING PROTEIN ALBC-RELATED"/>
    <property type="match status" value="1"/>
</dbReference>
<evidence type="ECO:0000259" key="4">
    <source>
        <dbReference type="PROSITE" id="PS50893"/>
    </source>
</evidence>
<dbReference type="PROSITE" id="PS00211">
    <property type="entry name" value="ABC_TRANSPORTER_1"/>
    <property type="match status" value="1"/>
</dbReference>
<evidence type="ECO:0000256" key="2">
    <source>
        <dbReference type="ARBA" id="ARBA00022741"/>
    </source>
</evidence>
<dbReference type="SMART" id="SM00382">
    <property type="entry name" value="AAA"/>
    <property type="match status" value="1"/>
</dbReference>
<feature type="domain" description="ABC transporter" evidence="4">
    <location>
        <begin position="3"/>
        <end position="232"/>
    </location>
</feature>
<protein>
    <submittedName>
        <fullName evidence="5">ABC transporter ATP-binding protein</fullName>
    </submittedName>
</protein>
<dbReference type="InterPro" id="IPR051782">
    <property type="entry name" value="ABC_Transporter_VariousFunc"/>
</dbReference>
<reference evidence="5 6" key="1">
    <citation type="submission" date="2019-05" db="EMBL/GenBank/DDBJ databases">
        <title>We sequenced the genome of Paenibacillus hemerocallicola KCTC 33185 for further insight into its adaptation and study the phylogeny of Paenibacillus.</title>
        <authorList>
            <person name="Narsing Rao M.P."/>
        </authorList>
    </citation>
    <scope>NUCLEOTIDE SEQUENCE [LARGE SCALE GENOMIC DNA]</scope>
    <source>
        <strain evidence="5 6">KCTC 33185</strain>
    </source>
</reference>
<evidence type="ECO:0000256" key="1">
    <source>
        <dbReference type="ARBA" id="ARBA00022448"/>
    </source>
</evidence>
<sequence length="295" mass="33458">MSVYAVSIEGVEKRYERFQLGPIRLTVEPGVVVAIVGSNGSGKTTLFHMLMNTVQPDRGDIRLFGESYAEREVEMKRRIGFMAESSYAEEAGWRIRDIVSFTSHWYPNWDAGKWEALAERFELDPKAKVNLLSKGMKRRLMFSLCIAQSPELLLLDEPSSGLDPSAWRIMLDEIKKFMTAGDRTVLMATHTMEEVRRLADYVAFVHDGKLLEYKDKDTLSYDWKTLWIGAAIEEAEAVQLPGVVDCEPGGTTRLTTRDVSATEQALEQAGIEIVNRQPVELDEMLHHLIAMKKQK</sequence>
<dbReference type="CDD" id="cd03230">
    <property type="entry name" value="ABC_DR_subfamily_A"/>
    <property type="match status" value="1"/>
</dbReference>
<dbReference type="PROSITE" id="PS50893">
    <property type="entry name" value="ABC_TRANSPORTER_2"/>
    <property type="match status" value="1"/>
</dbReference>
<evidence type="ECO:0000313" key="5">
    <source>
        <dbReference type="EMBL" id="TNJ65899.1"/>
    </source>
</evidence>
<gene>
    <name evidence="5" type="ORF">FE784_13355</name>
</gene>
<dbReference type="OrthoDB" id="2960217at2"/>
<dbReference type="InterPro" id="IPR003439">
    <property type="entry name" value="ABC_transporter-like_ATP-bd"/>
</dbReference>
<dbReference type="InterPro" id="IPR003593">
    <property type="entry name" value="AAA+_ATPase"/>
</dbReference>
<dbReference type="AlphaFoldDB" id="A0A5C4TBR2"/>
<keyword evidence="6" id="KW-1185">Reference proteome</keyword>
<dbReference type="InterPro" id="IPR027417">
    <property type="entry name" value="P-loop_NTPase"/>
</dbReference>
<comment type="caution">
    <text evidence="5">The sequence shown here is derived from an EMBL/GenBank/DDBJ whole genome shotgun (WGS) entry which is preliminary data.</text>
</comment>
<keyword evidence="1" id="KW-0813">Transport</keyword>
<dbReference type="InterPro" id="IPR017871">
    <property type="entry name" value="ABC_transporter-like_CS"/>
</dbReference>
<name>A0A5C4TBR2_9BACL</name>
<organism evidence="5 6">
    <name type="scientific">Paenibacillus hemerocallicola</name>
    <dbReference type="NCBI Taxonomy" id="1172614"/>
    <lineage>
        <taxon>Bacteria</taxon>
        <taxon>Bacillati</taxon>
        <taxon>Bacillota</taxon>
        <taxon>Bacilli</taxon>
        <taxon>Bacillales</taxon>
        <taxon>Paenibacillaceae</taxon>
        <taxon>Paenibacillus</taxon>
    </lineage>
</organism>
<dbReference type="RefSeq" id="WP_139602699.1">
    <property type="nucleotide sequence ID" value="NZ_VDCQ01000015.1"/>
</dbReference>
<evidence type="ECO:0000256" key="3">
    <source>
        <dbReference type="ARBA" id="ARBA00022840"/>
    </source>
</evidence>
<dbReference type="Gene3D" id="3.40.50.300">
    <property type="entry name" value="P-loop containing nucleotide triphosphate hydrolases"/>
    <property type="match status" value="1"/>
</dbReference>
<dbReference type="Pfam" id="PF00005">
    <property type="entry name" value="ABC_tran"/>
    <property type="match status" value="1"/>
</dbReference>
<proteinExistence type="predicted"/>
<evidence type="ECO:0000313" key="6">
    <source>
        <dbReference type="Proteomes" id="UP000307943"/>
    </source>
</evidence>
<dbReference type="GO" id="GO:0005524">
    <property type="term" value="F:ATP binding"/>
    <property type="evidence" value="ECO:0007669"/>
    <property type="project" value="UniProtKB-KW"/>
</dbReference>
<accession>A0A5C4TBR2</accession>
<keyword evidence="2" id="KW-0547">Nucleotide-binding</keyword>
<dbReference type="GO" id="GO:0016887">
    <property type="term" value="F:ATP hydrolysis activity"/>
    <property type="evidence" value="ECO:0007669"/>
    <property type="project" value="InterPro"/>
</dbReference>